<gene>
    <name evidence="2" type="ORF">PAUS00366_LOCUS12931</name>
    <name evidence="3" type="ORF">PAUS00366_LOCUS12932</name>
</gene>
<protein>
    <recommendedName>
        <fullName evidence="4">Secreted protein</fullName>
    </recommendedName>
</protein>
<dbReference type="EMBL" id="HBIX01018052">
    <property type="protein sequence ID" value="CAE0720178.1"/>
    <property type="molecule type" value="Transcribed_RNA"/>
</dbReference>
<evidence type="ECO:0008006" key="4">
    <source>
        <dbReference type="Google" id="ProtNLM"/>
    </source>
</evidence>
<feature type="signal peptide" evidence="1">
    <location>
        <begin position="1"/>
        <end position="32"/>
    </location>
</feature>
<proteinExistence type="predicted"/>
<name>A0A6U9ZY39_9STRA</name>
<evidence type="ECO:0000313" key="3">
    <source>
        <dbReference type="EMBL" id="CAE0720178.1"/>
    </source>
</evidence>
<organism evidence="2">
    <name type="scientific">Pseudo-nitzschia australis</name>
    <dbReference type="NCBI Taxonomy" id="44445"/>
    <lineage>
        <taxon>Eukaryota</taxon>
        <taxon>Sar</taxon>
        <taxon>Stramenopiles</taxon>
        <taxon>Ochrophyta</taxon>
        <taxon>Bacillariophyta</taxon>
        <taxon>Bacillariophyceae</taxon>
        <taxon>Bacillariophycidae</taxon>
        <taxon>Bacillariales</taxon>
        <taxon>Bacillariaceae</taxon>
        <taxon>Pseudo-nitzschia</taxon>
    </lineage>
</organism>
<keyword evidence="1" id="KW-0732">Signal</keyword>
<evidence type="ECO:0000256" key="1">
    <source>
        <dbReference type="SAM" id="SignalP"/>
    </source>
</evidence>
<reference evidence="2" key="1">
    <citation type="submission" date="2021-01" db="EMBL/GenBank/DDBJ databases">
        <authorList>
            <person name="Corre E."/>
            <person name="Pelletier E."/>
            <person name="Niang G."/>
            <person name="Scheremetjew M."/>
            <person name="Finn R."/>
            <person name="Kale V."/>
            <person name="Holt S."/>
            <person name="Cochrane G."/>
            <person name="Meng A."/>
            <person name="Brown T."/>
            <person name="Cohen L."/>
        </authorList>
    </citation>
    <scope>NUCLEOTIDE SEQUENCE</scope>
    <source>
        <strain evidence="2">10249 10 AB</strain>
    </source>
</reference>
<dbReference type="EMBL" id="HBIX01018051">
    <property type="protein sequence ID" value="CAE0720177.1"/>
    <property type="molecule type" value="Transcribed_RNA"/>
</dbReference>
<dbReference type="AlphaFoldDB" id="A0A6U9ZY39"/>
<feature type="chain" id="PRO_5036192528" description="Secreted protein" evidence="1">
    <location>
        <begin position="33"/>
        <end position="100"/>
    </location>
</feature>
<evidence type="ECO:0000313" key="2">
    <source>
        <dbReference type="EMBL" id="CAE0720177.1"/>
    </source>
</evidence>
<sequence length="100" mass="11433">MILADTRMRMRSRCRSVLFCSVCLYRAVPCPAVPCDVNEWSDTLGMEYKPWHDIGLVSHRISSHRIASHRIPSYGVVSFGAGEAYTKTIHFLLKLRFTLC</sequence>
<accession>A0A6U9ZY39</accession>